<proteinExistence type="inferred from homology"/>
<dbReference type="InterPro" id="IPR017850">
    <property type="entry name" value="Alkaline_phosphatase_core_sf"/>
</dbReference>
<dbReference type="PROSITE" id="PS00149">
    <property type="entry name" value="SULFATASE_2"/>
    <property type="match status" value="1"/>
</dbReference>
<evidence type="ECO:0000313" key="5">
    <source>
        <dbReference type="Proteomes" id="UP001501175"/>
    </source>
</evidence>
<dbReference type="SUPFAM" id="SSF53649">
    <property type="entry name" value="Alkaline phosphatase-like"/>
    <property type="match status" value="1"/>
</dbReference>
<dbReference type="Gene3D" id="3.40.720.10">
    <property type="entry name" value="Alkaline Phosphatase, subunit A"/>
    <property type="match status" value="1"/>
</dbReference>
<evidence type="ECO:0000256" key="2">
    <source>
        <dbReference type="ARBA" id="ARBA00022801"/>
    </source>
</evidence>
<dbReference type="RefSeq" id="WP_345243545.1">
    <property type="nucleotide sequence ID" value="NZ_BAABHD010000024.1"/>
</dbReference>
<dbReference type="PANTHER" id="PTHR43751">
    <property type="entry name" value="SULFATASE"/>
    <property type="match status" value="1"/>
</dbReference>
<dbReference type="Proteomes" id="UP001501175">
    <property type="component" value="Unassembled WGS sequence"/>
</dbReference>
<evidence type="ECO:0000313" key="4">
    <source>
        <dbReference type="EMBL" id="GAA4455221.1"/>
    </source>
</evidence>
<dbReference type="InterPro" id="IPR024607">
    <property type="entry name" value="Sulfatase_CS"/>
</dbReference>
<accession>A0ABP8MSI4</accession>
<comment type="similarity">
    <text evidence="1">Belongs to the sulfatase family.</text>
</comment>
<dbReference type="Gene3D" id="3.30.1120.10">
    <property type="match status" value="1"/>
</dbReference>
<reference evidence="5" key="1">
    <citation type="journal article" date="2019" name="Int. J. Syst. Evol. Microbiol.">
        <title>The Global Catalogue of Microorganisms (GCM) 10K type strain sequencing project: providing services to taxonomists for standard genome sequencing and annotation.</title>
        <authorList>
            <consortium name="The Broad Institute Genomics Platform"/>
            <consortium name="The Broad Institute Genome Sequencing Center for Infectious Disease"/>
            <person name="Wu L."/>
            <person name="Ma J."/>
        </authorList>
    </citation>
    <scope>NUCLEOTIDE SEQUENCE [LARGE SCALE GENOMIC DNA]</scope>
    <source>
        <strain evidence="5">JCM 17927</strain>
    </source>
</reference>
<dbReference type="EMBL" id="BAABHD010000024">
    <property type="protein sequence ID" value="GAA4455221.1"/>
    <property type="molecule type" value="Genomic_DNA"/>
</dbReference>
<dbReference type="CDD" id="cd16143">
    <property type="entry name" value="ARS_like"/>
    <property type="match status" value="1"/>
</dbReference>
<protein>
    <submittedName>
        <fullName evidence="4">Sulfatase-like hydrolase/transferase</fullName>
    </submittedName>
</protein>
<feature type="domain" description="Sulfatase N-terminal" evidence="3">
    <location>
        <begin position="46"/>
        <end position="414"/>
    </location>
</feature>
<dbReference type="PROSITE" id="PS00523">
    <property type="entry name" value="SULFATASE_1"/>
    <property type="match status" value="1"/>
</dbReference>
<name>A0ABP8MSI4_9BACT</name>
<evidence type="ECO:0000256" key="1">
    <source>
        <dbReference type="ARBA" id="ARBA00008779"/>
    </source>
</evidence>
<evidence type="ECO:0000259" key="3">
    <source>
        <dbReference type="Pfam" id="PF00884"/>
    </source>
</evidence>
<organism evidence="4 5">
    <name type="scientific">Nibrella saemangeumensis</name>
    <dbReference type="NCBI Taxonomy" id="1084526"/>
    <lineage>
        <taxon>Bacteria</taxon>
        <taxon>Pseudomonadati</taxon>
        <taxon>Bacteroidota</taxon>
        <taxon>Cytophagia</taxon>
        <taxon>Cytophagales</taxon>
        <taxon>Spirosomataceae</taxon>
        <taxon>Nibrella</taxon>
    </lineage>
</organism>
<dbReference type="InterPro" id="IPR052701">
    <property type="entry name" value="GAG_Ulvan_Degrading_Sulfatases"/>
</dbReference>
<keyword evidence="5" id="KW-1185">Reference proteome</keyword>
<keyword evidence="2" id="KW-0378">Hydrolase</keyword>
<gene>
    <name evidence="4" type="ORF">GCM10023189_22820</name>
</gene>
<sequence length="529" mass="58206">MCLSSLRLLSLRRVLVWLVVLLSVNACLMSTGNTRQPDGGKTGRNPNIVIFYVDDLGYGDVGYNGAVGVKTPEVDRLAKEGIVFTDAHTTSATCTPSRYSMLTGQHAFRNNAAILQGDAPLLIQPGSHTLPGMLQKAGYRTGVIGKWHLGLGNGSIDWNSDIKPGPLEIGFDYSFLLPATGDRVPTVYVENHRVVNADKNDPIVVNYELKLDGYPNGLDNPNLLRQAADKQHSNTIINGISRIGYMKGGEKALWVDEEFPNVLTSKAKDFLRAEKDKPFFLLFSYHDIHVPRLPHPRFKGKSTMGPRGDAIAQMDWMAGEVMNELKKLGLADNTLVLFTSDNGPVVSDGYDDQAMELLGAHKPGGPLRGGKYSAYEAGTRVPTILWWPGKIKAGTSSALISQVDLYASFAALVGQPLAEKEAIDSQNLLTSLLDHTQPGRTWLLEESYTTSLRKGDWKYIEPLPKEKRLPDFMKNKGVEGGFQHNPQLFNLSSDIGEKHNLSGDNPALVTSMQLEIEKIRKKTKRSPLQ</sequence>
<dbReference type="PANTHER" id="PTHR43751:SF6">
    <property type="entry name" value="N-ACETYLGALACTOSAMINE-6-O-SULFATASE"/>
    <property type="match status" value="1"/>
</dbReference>
<dbReference type="InterPro" id="IPR000917">
    <property type="entry name" value="Sulfatase_N"/>
</dbReference>
<dbReference type="Pfam" id="PF00884">
    <property type="entry name" value="Sulfatase"/>
    <property type="match status" value="1"/>
</dbReference>
<comment type="caution">
    <text evidence="4">The sequence shown here is derived from an EMBL/GenBank/DDBJ whole genome shotgun (WGS) entry which is preliminary data.</text>
</comment>